<evidence type="ECO:0000313" key="4">
    <source>
        <dbReference type="EMBL" id="MCL9817169.1"/>
    </source>
</evidence>
<proteinExistence type="predicted"/>
<feature type="domain" description="DUF8108" evidence="3">
    <location>
        <begin position="87"/>
        <end position="153"/>
    </location>
</feature>
<keyword evidence="2" id="KW-0472">Membrane</keyword>
<reference evidence="4" key="1">
    <citation type="journal article" date="2022" name="Syst. Appl. Microbiol.">
        <title>Natronocalculus amylovorans gen. nov., sp. nov., and Natranaeroarchaeum aerophilus sp. nov., dominant culturable amylolytic natronoarchaea from hypersaline soda lakes in southwestern Siberia.</title>
        <authorList>
            <person name="Sorokin D.Y."/>
            <person name="Elcheninov A.G."/>
            <person name="Khizhniak T.V."/>
            <person name="Koenen M."/>
            <person name="Bale N.J."/>
            <person name="Damste J.S.S."/>
            <person name="Kublanov I.V."/>
        </authorList>
    </citation>
    <scope>NUCLEOTIDE SEQUENCE</scope>
    <source>
        <strain evidence="4">AArc-St2</strain>
    </source>
</reference>
<evidence type="ECO:0000259" key="3">
    <source>
        <dbReference type="Pfam" id="PF26413"/>
    </source>
</evidence>
<dbReference type="Pfam" id="PF26413">
    <property type="entry name" value="DUF8108"/>
    <property type="match status" value="1"/>
</dbReference>
<feature type="region of interest" description="Disordered" evidence="1">
    <location>
        <begin position="164"/>
        <end position="186"/>
    </location>
</feature>
<evidence type="ECO:0000256" key="2">
    <source>
        <dbReference type="SAM" id="Phobius"/>
    </source>
</evidence>
<accession>A0AAE3KB10</accession>
<organism evidence="4 5">
    <name type="scientific">Natronocalculus amylovorans</name>
    <dbReference type="NCBI Taxonomy" id="2917812"/>
    <lineage>
        <taxon>Archaea</taxon>
        <taxon>Methanobacteriati</taxon>
        <taxon>Methanobacteriota</taxon>
        <taxon>Stenosarchaea group</taxon>
        <taxon>Halobacteria</taxon>
        <taxon>Halobacteriales</taxon>
        <taxon>Haloferacaceae</taxon>
        <taxon>Natronocalculus</taxon>
    </lineage>
</organism>
<comment type="caution">
    <text evidence="4">The sequence shown here is derived from an EMBL/GenBank/DDBJ whole genome shotgun (WGS) entry which is preliminary data.</text>
</comment>
<dbReference type="AlphaFoldDB" id="A0AAE3KB10"/>
<dbReference type="EMBL" id="JAKRVX010000003">
    <property type="protein sequence ID" value="MCL9817169.1"/>
    <property type="molecule type" value="Genomic_DNA"/>
</dbReference>
<feature type="transmembrane region" description="Helical" evidence="2">
    <location>
        <begin position="20"/>
        <end position="40"/>
    </location>
</feature>
<protein>
    <recommendedName>
        <fullName evidence="3">DUF8108 domain-containing protein</fullName>
    </recommendedName>
</protein>
<keyword evidence="2" id="KW-1133">Transmembrane helix</keyword>
<dbReference type="RefSeq" id="WP_250584181.1">
    <property type="nucleotide sequence ID" value="NZ_JAKRVX010000003.1"/>
</dbReference>
<dbReference type="Proteomes" id="UP001203207">
    <property type="component" value="Unassembled WGS sequence"/>
</dbReference>
<dbReference type="InterPro" id="IPR058421">
    <property type="entry name" value="DUF8108_C"/>
</dbReference>
<keyword evidence="5" id="KW-1185">Reference proteome</keyword>
<feature type="transmembrane region" description="Helical" evidence="2">
    <location>
        <begin position="55"/>
        <end position="80"/>
    </location>
</feature>
<sequence length="186" mass="19988">MATPSRKPRRRSITNTRSIIEACLVIVTTTLLVGAALRVFSEVDLQSLAMGGDALVVAFALPVLLVGGQVVFGLLAVSAFRRGRRSPYRSTQTGITTNVSETALLPGEAAGSCAICDGQVGTGAKRTYRRDVVICGVPLNLRHGYNEYCQQCLPDVTVDREHATEPTAADAGPATYDREYELDMNR</sequence>
<feature type="compositionally biased region" description="Basic and acidic residues" evidence="1">
    <location>
        <begin position="176"/>
        <end position="186"/>
    </location>
</feature>
<gene>
    <name evidence="4" type="ORF">AArcSt2_09455</name>
</gene>
<keyword evidence="2" id="KW-0812">Transmembrane</keyword>
<evidence type="ECO:0000256" key="1">
    <source>
        <dbReference type="SAM" id="MobiDB-lite"/>
    </source>
</evidence>
<reference evidence="4" key="2">
    <citation type="submission" date="2022-02" db="EMBL/GenBank/DDBJ databases">
        <authorList>
            <person name="Elcheninov A.G."/>
            <person name="Sorokin D.Y."/>
            <person name="Kublanov I.V."/>
        </authorList>
    </citation>
    <scope>NUCLEOTIDE SEQUENCE</scope>
    <source>
        <strain evidence="4">AArc-St2</strain>
    </source>
</reference>
<name>A0AAE3KB10_9EURY</name>
<evidence type="ECO:0000313" key="5">
    <source>
        <dbReference type="Proteomes" id="UP001203207"/>
    </source>
</evidence>